<name>A0A835QKS1_VANPL</name>
<dbReference type="Pfam" id="PF06886">
    <property type="entry name" value="TPX2"/>
    <property type="match status" value="1"/>
</dbReference>
<evidence type="ECO:0000256" key="4">
    <source>
        <dbReference type="ARBA" id="ARBA00022701"/>
    </source>
</evidence>
<dbReference type="EMBL" id="JADCNM010000008">
    <property type="protein sequence ID" value="KAG0471494.1"/>
    <property type="molecule type" value="Genomic_DNA"/>
</dbReference>
<evidence type="ECO:0000256" key="6">
    <source>
        <dbReference type="SAM" id="MobiDB-lite"/>
    </source>
</evidence>
<proteinExistence type="inferred from homology"/>
<evidence type="ECO:0000256" key="1">
    <source>
        <dbReference type="ARBA" id="ARBA00004245"/>
    </source>
</evidence>
<gene>
    <name evidence="8" type="ORF">HPP92_016040</name>
</gene>
<reference evidence="8 9" key="1">
    <citation type="journal article" date="2020" name="Nat. Food">
        <title>A phased Vanilla planifolia genome enables genetic improvement of flavour and production.</title>
        <authorList>
            <person name="Hasing T."/>
            <person name="Tang H."/>
            <person name="Brym M."/>
            <person name="Khazi F."/>
            <person name="Huang T."/>
            <person name="Chambers A.H."/>
        </authorList>
    </citation>
    <scope>NUCLEOTIDE SEQUENCE [LARGE SCALE GENOMIC DNA]</scope>
    <source>
        <tissue evidence="8">Leaf</tissue>
    </source>
</reference>
<dbReference type="PANTHER" id="PTHR46372:SF26">
    <property type="entry name" value="(WILD MALAYSIAN BANANA) HYPOTHETICAL PROTEIN"/>
    <property type="match status" value="1"/>
</dbReference>
<evidence type="ECO:0000256" key="5">
    <source>
        <dbReference type="ARBA" id="ARBA00023212"/>
    </source>
</evidence>
<evidence type="ECO:0000259" key="7">
    <source>
        <dbReference type="Pfam" id="PF06886"/>
    </source>
</evidence>
<protein>
    <recommendedName>
        <fullName evidence="7">TPX2 C-terminal domain-containing protein</fullName>
    </recommendedName>
</protein>
<comment type="caution">
    <text evidence="8">The sequence shown here is derived from an EMBL/GenBank/DDBJ whole genome shotgun (WGS) entry which is preliminary data.</text>
</comment>
<dbReference type="Proteomes" id="UP000639772">
    <property type="component" value="Unassembled WGS sequence"/>
</dbReference>
<dbReference type="GO" id="GO:0008017">
    <property type="term" value="F:microtubule binding"/>
    <property type="evidence" value="ECO:0007669"/>
    <property type="project" value="InterPro"/>
</dbReference>
<dbReference type="AlphaFoldDB" id="A0A835QKS1"/>
<feature type="region of interest" description="Disordered" evidence="6">
    <location>
        <begin position="296"/>
        <end position="319"/>
    </location>
</feature>
<dbReference type="GO" id="GO:0005874">
    <property type="term" value="C:microtubule"/>
    <property type="evidence" value="ECO:0007669"/>
    <property type="project" value="UniProtKB-KW"/>
</dbReference>
<keyword evidence="4" id="KW-0493">Microtubule</keyword>
<accession>A0A835QKS1</accession>
<keyword evidence="5" id="KW-0206">Cytoskeleton</keyword>
<dbReference type="GO" id="GO:0000226">
    <property type="term" value="P:microtubule cytoskeleton organization"/>
    <property type="evidence" value="ECO:0007669"/>
    <property type="project" value="InterPro"/>
</dbReference>
<dbReference type="PANTHER" id="PTHR46372">
    <property type="entry name" value="PROTEIN WVD2-LIKE 3"/>
    <property type="match status" value="1"/>
</dbReference>
<evidence type="ECO:0000313" key="8">
    <source>
        <dbReference type="EMBL" id="KAG0471494.1"/>
    </source>
</evidence>
<feature type="compositionally biased region" description="Basic residues" evidence="6">
    <location>
        <begin position="298"/>
        <end position="307"/>
    </location>
</feature>
<sequence length="445" mass="48342">MMDATDGIGLEFSKGDLQRAPTNNGFGSDLNKENTYGVDVSEENGANGTDANGEIDDRVVNVSEPVVEDTSAASMKRASNVAKKLGPDQGNNLKSMKTQNDQKDLALQNGEAVNAQNRKARLSQNLSFTAKSPLAYGVRKSSIVAKQSKLDVNSPNAAGSEAISSGGPTARKLNGVNAGSTSRLLNVNAVLVDDATSEVTQDVIPRTEAQRRNSVGFSFRLDERAEKRKEFFMRLEEKIHAKELEKTNMQAKSKESQEAEIRQLRKTLTFKATPMPSFYQEPGPPKVELKKIPPTRARSPKLGRHKSLTMTSNNSEDIELQPDPEAYFTAVKPNGGAANWHHSAAVKRTANQKPIPKLTSQKATAATDAKLPSKIKASSTKQLLEKTKVEELEQRAANEIKMVKDCPADAIAKDDMDVSEMLDEIEVIHVSPNLSTTAVEVATEA</sequence>
<dbReference type="InterPro" id="IPR027329">
    <property type="entry name" value="TPX2_C"/>
</dbReference>
<evidence type="ECO:0000256" key="2">
    <source>
        <dbReference type="ARBA" id="ARBA00005885"/>
    </source>
</evidence>
<keyword evidence="3" id="KW-0963">Cytoplasm</keyword>
<dbReference type="InterPro" id="IPR044806">
    <property type="entry name" value="WVD2/WDL1-4"/>
</dbReference>
<organism evidence="8 9">
    <name type="scientific">Vanilla planifolia</name>
    <name type="common">Vanilla</name>
    <dbReference type="NCBI Taxonomy" id="51239"/>
    <lineage>
        <taxon>Eukaryota</taxon>
        <taxon>Viridiplantae</taxon>
        <taxon>Streptophyta</taxon>
        <taxon>Embryophyta</taxon>
        <taxon>Tracheophyta</taxon>
        <taxon>Spermatophyta</taxon>
        <taxon>Magnoliopsida</taxon>
        <taxon>Liliopsida</taxon>
        <taxon>Asparagales</taxon>
        <taxon>Orchidaceae</taxon>
        <taxon>Vanilloideae</taxon>
        <taxon>Vanilleae</taxon>
        <taxon>Vanilla</taxon>
    </lineage>
</organism>
<evidence type="ECO:0000313" key="9">
    <source>
        <dbReference type="Proteomes" id="UP000639772"/>
    </source>
</evidence>
<comment type="similarity">
    <text evidence="2">Belongs to the TPX2 family.</text>
</comment>
<comment type="subcellular location">
    <subcellularLocation>
        <location evidence="1">Cytoplasm</location>
        <location evidence="1">Cytoskeleton</location>
    </subcellularLocation>
</comment>
<dbReference type="OrthoDB" id="1939285at2759"/>
<feature type="domain" description="TPX2 C-terminal" evidence="7">
    <location>
        <begin position="217"/>
        <end position="292"/>
    </location>
</feature>
<evidence type="ECO:0000256" key="3">
    <source>
        <dbReference type="ARBA" id="ARBA00022490"/>
    </source>
</evidence>